<dbReference type="AlphaFoldDB" id="A0A941DNU0"/>
<evidence type="ECO:0000256" key="2">
    <source>
        <dbReference type="ARBA" id="ARBA00008914"/>
    </source>
</evidence>
<dbReference type="Gene3D" id="3.30.1330.60">
    <property type="entry name" value="OmpA-like domain"/>
    <property type="match status" value="1"/>
</dbReference>
<comment type="subcellular location">
    <subcellularLocation>
        <location evidence="1">Cell membrane</location>
        <topology evidence="1">Single-pass membrane protein</topology>
    </subcellularLocation>
</comment>
<keyword evidence="5 8" id="KW-1133">Transmembrane helix</keyword>
<dbReference type="PANTHER" id="PTHR30329:SF20">
    <property type="entry name" value="EXPORTED PROTEIN"/>
    <property type="match status" value="1"/>
</dbReference>
<dbReference type="InterPro" id="IPR006665">
    <property type="entry name" value="OmpA-like"/>
</dbReference>
<keyword evidence="10" id="KW-0966">Cell projection</keyword>
<keyword evidence="10" id="KW-0969">Cilium</keyword>
<dbReference type="Proteomes" id="UP000680067">
    <property type="component" value="Unassembled WGS sequence"/>
</dbReference>
<dbReference type="InterPro" id="IPR025713">
    <property type="entry name" value="MotB-like_N_dom"/>
</dbReference>
<dbReference type="Pfam" id="PF13677">
    <property type="entry name" value="MotB_plug"/>
    <property type="match status" value="1"/>
</dbReference>
<dbReference type="PROSITE" id="PS51123">
    <property type="entry name" value="OMPA_2"/>
    <property type="match status" value="1"/>
</dbReference>
<evidence type="ECO:0000256" key="5">
    <source>
        <dbReference type="ARBA" id="ARBA00022989"/>
    </source>
</evidence>
<dbReference type="PRINTS" id="PR01023">
    <property type="entry name" value="NAFLGMOTY"/>
</dbReference>
<reference evidence="10" key="1">
    <citation type="submission" date="2021-04" db="EMBL/GenBank/DDBJ databases">
        <title>novel species isolated from subtropical streams in China.</title>
        <authorList>
            <person name="Lu H."/>
        </authorList>
    </citation>
    <scope>NUCLEOTIDE SEQUENCE</scope>
    <source>
        <strain evidence="10">LFS511W</strain>
    </source>
</reference>
<protein>
    <submittedName>
        <fullName evidence="10">Flagellar motor protein MotD</fullName>
    </submittedName>
</protein>
<comment type="similarity">
    <text evidence="2">Belongs to the MotB family.</text>
</comment>
<comment type="caution">
    <text evidence="10">The sequence shown here is derived from an EMBL/GenBank/DDBJ whole genome shotgun (WGS) entry which is preliminary data.</text>
</comment>
<dbReference type="EMBL" id="JAGSPN010000011">
    <property type="protein sequence ID" value="MBR7783315.1"/>
    <property type="molecule type" value="Genomic_DNA"/>
</dbReference>
<dbReference type="CDD" id="cd07185">
    <property type="entry name" value="OmpA_C-like"/>
    <property type="match status" value="1"/>
</dbReference>
<accession>A0A941DNU0</accession>
<name>A0A941DNU0_9BURK</name>
<evidence type="ECO:0000256" key="4">
    <source>
        <dbReference type="ARBA" id="ARBA00022692"/>
    </source>
</evidence>
<dbReference type="GO" id="GO:0005886">
    <property type="term" value="C:plasma membrane"/>
    <property type="evidence" value="ECO:0007669"/>
    <property type="project" value="UniProtKB-SubCell"/>
</dbReference>
<dbReference type="Pfam" id="PF00691">
    <property type="entry name" value="OmpA"/>
    <property type="match status" value="1"/>
</dbReference>
<feature type="transmembrane region" description="Helical" evidence="8">
    <location>
        <begin position="20"/>
        <end position="37"/>
    </location>
</feature>
<evidence type="ECO:0000313" key="10">
    <source>
        <dbReference type="EMBL" id="MBR7783315.1"/>
    </source>
</evidence>
<keyword evidence="3" id="KW-1003">Cell membrane</keyword>
<proteinExistence type="inferred from homology"/>
<evidence type="ECO:0000256" key="6">
    <source>
        <dbReference type="ARBA" id="ARBA00023136"/>
    </source>
</evidence>
<dbReference type="SUPFAM" id="SSF103088">
    <property type="entry name" value="OmpA-like"/>
    <property type="match status" value="1"/>
</dbReference>
<evidence type="ECO:0000256" key="8">
    <source>
        <dbReference type="SAM" id="Phobius"/>
    </source>
</evidence>
<keyword evidence="10" id="KW-0282">Flagellum</keyword>
<evidence type="ECO:0000256" key="7">
    <source>
        <dbReference type="PROSITE-ProRule" id="PRU00473"/>
    </source>
</evidence>
<evidence type="ECO:0000256" key="3">
    <source>
        <dbReference type="ARBA" id="ARBA00022475"/>
    </source>
</evidence>
<sequence length="254" mass="27697">MARKRFQEEHENHERWLVSYADFITLLFAFFVVMYAISSVNEGKYRVLSNSLTGAFGNTVNAPPRSGSDSQPVVQLQPLPLIRKPAEAYRRDREQLANVTRDMLAALDPLVQDGKVTVMQTAKGVTIDMNAGVLFAVGDATLAPQSVQVLRAISAVLRVDNHQVQIEGHTDNLPIHNPAFPSNWELSAMRASTVARLLMENGVDERRITAIGQGAKMPVGDNATPDGRAKNRRVTVNVLATLAPPPPDIAGGSH</sequence>
<keyword evidence="6 7" id="KW-0472">Membrane</keyword>
<dbReference type="InterPro" id="IPR050330">
    <property type="entry name" value="Bact_OuterMem_StrucFunc"/>
</dbReference>
<evidence type="ECO:0000313" key="11">
    <source>
        <dbReference type="Proteomes" id="UP000680067"/>
    </source>
</evidence>
<dbReference type="InterPro" id="IPR036737">
    <property type="entry name" value="OmpA-like_sf"/>
</dbReference>
<keyword evidence="11" id="KW-1185">Reference proteome</keyword>
<feature type="domain" description="OmpA-like" evidence="9">
    <location>
        <begin position="122"/>
        <end position="242"/>
    </location>
</feature>
<evidence type="ECO:0000259" key="9">
    <source>
        <dbReference type="PROSITE" id="PS51123"/>
    </source>
</evidence>
<dbReference type="PANTHER" id="PTHR30329">
    <property type="entry name" value="STATOR ELEMENT OF FLAGELLAR MOTOR COMPLEX"/>
    <property type="match status" value="1"/>
</dbReference>
<gene>
    <name evidence="10" type="primary">motD</name>
    <name evidence="10" type="ORF">KDM89_14265</name>
</gene>
<keyword evidence="4 8" id="KW-0812">Transmembrane</keyword>
<dbReference type="NCBIfam" id="NF006541">
    <property type="entry name" value="PRK09038.1"/>
    <property type="match status" value="1"/>
</dbReference>
<dbReference type="RefSeq" id="WP_212688601.1">
    <property type="nucleotide sequence ID" value="NZ_JAGSPN010000011.1"/>
</dbReference>
<evidence type="ECO:0000256" key="1">
    <source>
        <dbReference type="ARBA" id="ARBA00004162"/>
    </source>
</evidence>
<organism evidence="10 11">
    <name type="scientific">Undibacterium luofuense</name>
    <dbReference type="NCBI Taxonomy" id="2828733"/>
    <lineage>
        <taxon>Bacteria</taxon>
        <taxon>Pseudomonadati</taxon>
        <taxon>Pseudomonadota</taxon>
        <taxon>Betaproteobacteria</taxon>
        <taxon>Burkholderiales</taxon>
        <taxon>Oxalobacteraceae</taxon>
        <taxon>Undibacterium</taxon>
    </lineage>
</organism>